<evidence type="ECO:0000256" key="9">
    <source>
        <dbReference type="PROSITE-ProRule" id="PRU00958"/>
    </source>
</evidence>
<dbReference type="NCBIfam" id="TIGR00308">
    <property type="entry name" value="TRM1"/>
    <property type="match status" value="1"/>
</dbReference>
<dbReference type="PANTHER" id="PTHR10631:SF3">
    <property type="entry name" value="TRNA (GUANINE(26)-N(2))-DIMETHYLTRANSFERASE"/>
    <property type="match status" value="1"/>
</dbReference>
<dbReference type="GeneID" id="25563026"/>
<sequence>MEALSATGLRSIRYYNEITPQVDQVVANDLKPEAAEAIRINVVRNGLDPESQVIPSCGDANIVMMQAAAAGEHYDVVDLDPYGSAAPFLNATMMSVADGGLLAVTCTDMAVLAGARPETCFSKYGSMPLHKRFCHEGGVRILLASLERAASLHKKYIEPLLSCSIDFYSRVFVRVHTSAAESKRSALRLSQLYACGGCAAFHWQPLGREKPAKSGKTTHVRGAYAPTVGSECSECGGRFQLGGPYWAGELHSRPFVRRVLDTLESDHEAYAAKFATLPRMMGRLVVCHDELEGSPLYYDLPSMLSALNLTPVKKDEFMAGLVSLGYEVTETHASVSGFKTNAPAGAVYDVLRAWAAKFPPVRAPASVEWQKIIAREVNSKVSFDTSILPKASSQKRRLSKFPQNPEAFWGPKMRATGQKRKPGDESATGLLPAQMERQRSRQKRKARMCRNMMDSGACGDEACTRVHPTPEQRAAIRDPELSRKEKGALLRSILHKSEDDGGEE</sequence>
<gene>
    <name evidence="11" type="ORF">AMSG_03420</name>
</gene>
<dbReference type="GO" id="GO:0000049">
    <property type="term" value="F:tRNA binding"/>
    <property type="evidence" value="ECO:0007669"/>
    <property type="project" value="UniProtKB-UniRule"/>
</dbReference>
<evidence type="ECO:0000256" key="6">
    <source>
        <dbReference type="ARBA" id="ARBA00022884"/>
    </source>
</evidence>
<evidence type="ECO:0000256" key="10">
    <source>
        <dbReference type="SAM" id="MobiDB-lite"/>
    </source>
</evidence>
<name>A0A0L0D3S6_THETB</name>
<dbReference type="InterPro" id="IPR002905">
    <property type="entry name" value="Trm1"/>
</dbReference>
<evidence type="ECO:0000313" key="11">
    <source>
        <dbReference type="EMBL" id="KNC46997.1"/>
    </source>
</evidence>
<dbReference type="InterPro" id="IPR042296">
    <property type="entry name" value="tRNA_met_Trm1_C"/>
</dbReference>
<dbReference type="GO" id="GO:0160104">
    <property type="term" value="F:tRNA (guanine(26)-N2)-dimethyltransferase activity"/>
    <property type="evidence" value="ECO:0007669"/>
    <property type="project" value="UniProtKB-UniRule"/>
</dbReference>
<evidence type="ECO:0000256" key="7">
    <source>
        <dbReference type="ARBA" id="ARBA00039099"/>
    </source>
</evidence>
<keyword evidence="1 9" id="KW-0820">tRNA-binding</keyword>
<dbReference type="PANTHER" id="PTHR10631">
    <property type="entry name" value="N 2 ,N 2 -DIMETHYLGUANOSINE TRNA METHYLTRANSFERASE"/>
    <property type="match status" value="1"/>
</dbReference>
<evidence type="ECO:0000256" key="5">
    <source>
        <dbReference type="ARBA" id="ARBA00022694"/>
    </source>
</evidence>
<evidence type="ECO:0000256" key="2">
    <source>
        <dbReference type="ARBA" id="ARBA00022603"/>
    </source>
</evidence>
<dbReference type="SUPFAM" id="SSF53335">
    <property type="entry name" value="S-adenosyl-L-methionine-dependent methyltransferases"/>
    <property type="match status" value="1"/>
</dbReference>
<feature type="compositionally biased region" description="Basic and acidic residues" evidence="10">
    <location>
        <begin position="495"/>
        <end position="504"/>
    </location>
</feature>
<feature type="region of interest" description="Disordered" evidence="10">
    <location>
        <begin position="394"/>
        <end position="429"/>
    </location>
</feature>
<dbReference type="EMBL" id="GL349445">
    <property type="protein sequence ID" value="KNC46997.1"/>
    <property type="molecule type" value="Genomic_DNA"/>
</dbReference>
<protein>
    <recommendedName>
        <fullName evidence="7 9">tRNA (guanine(26)-N(2))-dimethyltransferase</fullName>
        <ecNumber evidence="7 9">2.1.1.216</ecNumber>
    </recommendedName>
</protein>
<dbReference type="FunFam" id="3.40.50.150:FF:000051">
    <property type="entry name" value="tRNA (guanine(26)-N(2))-dimethyltransferase"/>
    <property type="match status" value="1"/>
</dbReference>
<comment type="catalytic activity">
    <reaction evidence="8 9">
        <text>guanosine(26) in tRNA + 2 S-adenosyl-L-methionine = N(2)-dimethylguanosine(26) in tRNA + 2 S-adenosyl-L-homocysteine + 2 H(+)</text>
        <dbReference type="Rhea" id="RHEA:43140"/>
        <dbReference type="Rhea" id="RHEA-COMP:10359"/>
        <dbReference type="Rhea" id="RHEA-COMP:10360"/>
        <dbReference type="ChEBI" id="CHEBI:15378"/>
        <dbReference type="ChEBI" id="CHEBI:57856"/>
        <dbReference type="ChEBI" id="CHEBI:59789"/>
        <dbReference type="ChEBI" id="CHEBI:74269"/>
        <dbReference type="ChEBI" id="CHEBI:74513"/>
        <dbReference type="EC" id="2.1.1.216"/>
    </reaction>
</comment>
<evidence type="ECO:0000256" key="3">
    <source>
        <dbReference type="ARBA" id="ARBA00022679"/>
    </source>
</evidence>
<dbReference type="GO" id="GO:0002940">
    <property type="term" value="P:tRNA N2-guanine methylation"/>
    <property type="evidence" value="ECO:0007669"/>
    <property type="project" value="TreeGrafter"/>
</dbReference>
<dbReference type="PROSITE" id="PS51626">
    <property type="entry name" value="SAM_MT_TRM1"/>
    <property type="match status" value="1"/>
</dbReference>
<dbReference type="OMA" id="MKCCHEM"/>
<proteinExistence type="inferred from homology"/>
<keyword evidence="4 9" id="KW-0949">S-adenosyl-L-methionine</keyword>
<comment type="similarity">
    <text evidence="9">Belongs to the class I-like SAM-binding methyltransferase superfamily. Trm1 family.</text>
</comment>
<dbReference type="OrthoDB" id="6349953at2759"/>
<keyword evidence="2 9" id="KW-0489">Methyltransferase</keyword>
<keyword evidence="3 9" id="KW-0808">Transferase</keyword>
<dbReference type="Gene3D" id="3.40.50.150">
    <property type="entry name" value="Vaccinia Virus protein VP39"/>
    <property type="match status" value="1"/>
</dbReference>
<evidence type="ECO:0000256" key="8">
    <source>
        <dbReference type="ARBA" id="ARBA00051897"/>
    </source>
</evidence>
<evidence type="ECO:0000256" key="1">
    <source>
        <dbReference type="ARBA" id="ARBA00022555"/>
    </source>
</evidence>
<keyword evidence="6 9" id="KW-0694">RNA-binding</keyword>
<feature type="region of interest" description="Disordered" evidence="10">
    <location>
        <begin position="454"/>
        <end position="504"/>
    </location>
</feature>
<evidence type="ECO:0000313" key="12">
    <source>
        <dbReference type="Proteomes" id="UP000054408"/>
    </source>
</evidence>
<keyword evidence="12" id="KW-1185">Reference proteome</keyword>
<dbReference type="STRING" id="461836.A0A0L0D3S6"/>
<dbReference type="AlphaFoldDB" id="A0A0L0D3S6"/>
<dbReference type="RefSeq" id="XP_013759780.1">
    <property type="nucleotide sequence ID" value="XM_013904326.1"/>
</dbReference>
<dbReference type="GO" id="GO:0005634">
    <property type="term" value="C:nucleus"/>
    <property type="evidence" value="ECO:0007669"/>
    <property type="project" value="TreeGrafter"/>
</dbReference>
<accession>A0A0L0D3S6</accession>
<reference evidence="11 12" key="1">
    <citation type="submission" date="2010-05" db="EMBL/GenBank/DDBJ databases">
        <title>The Genome Sequence of Thecamonas trahens ATCC 50062.</title>
        <authorList>
            <consortium name="The Broad Institute Genome Sequencing Platform"/>
            <person name="Russ C."/>
            <person name="Cuomo C."/>
            <person name="Shea T."/>
            <person name="Young S.K."/>
            <person name="Zeng Q."/>
            <person name="Koehrsen M."/>
            <person name="Haas B."/>
            <person name="Borodovsky M."/>
            <person name="Guigo R."/>
            <person name="Alvarado L."/>
            <person name="Berlin A."/>
            <person name="Bochicchio J."/>
            <person name="Borenstein D."/>
            <person name="Chapman S."/>
            <person name="Chen Z."/>
            <person name="Freedman E."/>
            <person name="Gellesch M."/>
            <person name="Goldberg J."/>
            <person name="Griggs A."/>
            <person name="Gujja S."/>
            <person name="Heilman E."/>
            <person name="Heiman D."/>
            <person name="Hepburn T."/>
            <person name="Howarth C."/>
            <person name="Jen D."/>
            <person name="Larson L."/>
            <person name="Mehta T."/>
            <person name="Park D."/>
            <person name="Pearson M."/>
            <person name="Roberts A."/>
            <person name="Saif S."/>
            <person name="Shenoy N."/>
            <person name="Sisk P."/>
            <person name="Stolte C."/>
            <person name="Sykes S."/>
            <person name="Thomson T."/>
            <person name="Walk T."/>
            <person name="White J."/>
            <person name="Yandava C."/>
            <person name="Burger G."/>
            <person name="Gray M.W."/>
            <person name="Holland P.W.H."/>
            <person name="King N."/>
            <person name="Lang F.B.F."/>
            <person name="Roger A.J."/>
            <person name="Ruiz-Trillo I."/>
            <person name="Lander E."/>
            <person name="Nusbaum C."/>
        </authorList>
    </citation>
    <scope>NUCLEOTIDE SEQUENCE [LARGE SCALE GENOMIC DNA]</scope>
    <source>
        <strain evidence="11 12">ATCC 50062</strain>
    </source>
</reference>
<dbReference type="eggNOG" id="KOG1253">
    <property type="taxonomic scope" value="Eukaryota"/>
</dbReference>
<dbReference type="EC" id="2.1.1.216" evidence="7 9"/>
<organism evidence="11 12">
    <name type="scientific">Thecamonas trahens ATCC 50062</name>
    <dbReference type="NCBI Taxonomy" id="461836"/>
    <lineage>
        <taxon>Eukaryota</taxon>
        <taxon>Apusozoa</taxon>
        <taxon>Apusomonadida</taxon>
        <taxon>Apusomonadidae</taxon>
        <taxon>Thecamonas</taxon>
    </lineage>
</organism>
<dbReference type="Pfam" id="PF02005">
    <property type="entry name" value="TRM"/>
    <property type="match status" value="1"/>
</dbReference>
<dbReference type="Gene3D" id="3.30.56.70">
    <property type="entry name" value="N2,N2-dimethylguanosine tRNA methyltransferase, C-terminal domain"/>
    <property type="match status" value="1"/>
</dbReference>
<dbReference type="Proteomes" id="UP000054408">
    <property type="component" value="Unassembled WGS sequence"/>
</dbReference>
<evidence type="ECO:0000256" key="4">
    <source>
        <dbReference type="ARBA" id="ARBA00022691"/>
    </source>
</evidence>
<keyword evidence="5 9" id="KW-0819">tRNA processing</keyword>
<dbReference type="InterPro" id="IPR029063">
    <property type="entry name" value="SAM-dependent_MTases_sf"/>
</dbReference>
<feature type="compositionally biased region" description="Basic and acidic residues" evidence="10">
    <location>
        <begin position="462"/>
        <end position="488"/>
    </location>
</feature>